<dbReference type="InterPro" id="IPR005828">
    <property type="entry name" value="MFS_sugar_transport-like"/>
</dbReference>
<evidence type="ECO:0000259" key="11">
    <source>
        <dbReference type="PROSITE" id="PS50850"/>
    </source>
</evidence>
<dbReference type="InterPro" id="IPR003663">
    <property type="entry name" value="Sugar/inositol_transpt"/>
</dbReference>
<dbReference type="PANTHER" id="PTHR48020">
    <property type="entry name" value="PROTON MYO-INOSITOL COTRANSPORTER"/>
    <property type="match status" value="1"/>
</dbReference>
<feature type="transmembrane region" description="Helical" evidence="10">
    <location>
        <begin position="129"/>
        <end position="148"/>
    </location>
</feature>
<proteinExistence type="inferred from homology"/>
<feature type="transmembrane region" description="Helical" evidence="10">
    <location>
        <begin position="60"/>
        <end position="82"/>
    </location>
</feature>
<dbReference type="InterPro" id="IPR005829">
    <property type="entry name" value="Sugar_transporter_CS"/>
</dbReference>
<dbReference type="Pfam" id="PF00083">
    <property type="entry name" value="Sugar_tr"/>
    <property type="match status" value="1"/>
</dbReference>
<dbReference type="PRINTS" id="PR00171">
    <property type="entry name" value="SUGRTRNSPORT"/>
</dbReference>
<dbReference type="STRING" id="857566.A0A1E3PKL4"/>
<feature type="transmembrane region" description="Helical" evidence="10">
    <location>
        <begin position="450"/>
        <end position="472"/>
    </location>
</feature>
<evidence type="ECO:0000313" key="12">
    <source>
        <dbReference type="EMBL" id="ODQ65840.1"/>
    </source>
</evidence>
<evidence type="ECO:0000256" key="5">
    <source>
        <dbReference type="ARBA" id="ARBA00022989"/>
    </source>
</evidence>
<dbReference type="Gene3D" id="1.20.1250.20">
    <property type="entry name" value="MFS general substrate transporter like domains"/>
    <property type="match status" value="1"/>
</dbReference>
<dbReference type="InterPro" id="IPR050814">
    <property type="entry name" value="Myo-inositol_Transporter"/>
</dbReference>
<protein>
    <submittedName>
        <fullName evidence="12">Myo-inositol transporter</fullName>
    </submittedName>
</protein>
<dbReference type="SUPFAM" id="SSF103473">
    <property type="entry name" value="MFS general substrate transporter"/>
    <property type="match status" value="1"/>
</dbReference>
<keyword evidence="6 10" id="KW-0472">Membrane</keyword>
<feature type="compositionally biased region" description="Polar residues" evidence="9">
    <location>
        <begin position="14"/>
        <end position="23"/>
    </location>
</feature>
<dbReference type="OrthoDB" id="6339427at2759"/>
<keyword evidence="4 10" id="KW-0812">Transmembrane</keyword>
<dbReference type="GO" id="GO:0005366">
    <property type="term" value="F:myo-inositol:proton symporter activity"/>
    <property type="evidence" value="ECO:0007669"/>
    <property type="project" value="TreeGrafter"/>
</dbReference>
<reference evidence="12 13" key="1">
    <citation type="journal article" date="2016" name="Proc. Natl. Acad. Sci. U.S.A.">
        <title>Comparative genomics of biotechnologically important yeasts.</title>
        <authorList>
            <person name="Riley R."/>
            <person name="Haridas S."/>
            <person name="Wolfe K.H."/>
            <person name="Lopes M.R."/>
            <person name="Hittinger C.T."/>
            <person name="Goeker M."/>
            <person name="Salamov A.A."/>
            <person name="Wisecaver J.H."/>
            <person name="Long T.M."/>
            <person name="Calvey C.H."/>
            <person name="Aerts A.L."/>
            <person name="Barry K.W."/>
            <person name="Choi C."/>
            <person name="Clum A."/>
            <person name="Coughlan A.Y."/>
            <person name="Deshpande S."/>
            <person name="Douglass A.P."/>
            <person name="Hanson S.J."/>
            <person name="Klenk H.-P."/>
            <person name="LaButti K.M."/>
            <person name="Lapidus A."/>
            <person name="Lindquist E.A."/>
            <person name="Lipzen A.M."/>
            <person name="Meier-Kolthoff J.P."/>
            <person name="Ohm R.A."/>
            <person name="Otillar R.P."/>
            <person name="Pangilinan J.L."/>
            <person name="Peng Y."/>
            <person name="Rokas A."/>
            <person name="Rosa C.A."/>
            <person name="Scheuner C."/>
            <person name="Sibirny A.A."/>
            <person name="Slot J.C."/>
            <person name="Stielow J.B."/>
            <person name="Sun H."/>
            <person name="Kurtzman C.P."/>
            <person name="Blackwell M."/>
            <person name="Grigoriev I.V."/>
            <person name="Jeffries T.W."/>
        </authorList>
    </citation>
    <scope>NUCLEOTIDE SEQUENCE [LARGE SCALE GENOMIC DNA]</scope>
    <source>
        <strain evidence="12 13">DSM 6958</strain>
    </source>
</reference>
<evidence type="ECO:0000256" key="7">
    <source>
        <dbReference type="ARBA" id="ARBA00049119"/>
    </source>
</evidence>
<feature type="domain" description="Major facilitator superfamily (MFS) profile" evidence="11">
    <location>
        <begin position="62"/>
        <end position="506"/>
    </location>
</feature>
<keyword evidence="5 10" id="KW-1133">Transmembrane helix</keyword>
<comment type="subcellular location">
    <subcellularLocation>
        <location evidence="1">Membrane</location>
        <topology evidence="1">Multi-pass membrane protein</topology>
    </subcellularLocation>
</comment>
<evidence type="ECO:0000313" key="13">
    <source>
        <dbReference type="Proteomes" id="UP000095009"/>
    </source>
</evidence>
<dbReference type="EMBL" id="KV454409">
    <property type="protein sequence ID" value="ODQ65840.1"/>
    <property type="molecule type" value="Genomic_DNA"/>
</dbReference>
<dbReference type="GO" id="GO:0016020">
    <property type="term" value="C:membrane"/>
    <property type="evidence" value="ECO:0007669"/>
    <property type="project" value="UniProtKB-SubCell"/>
</dbReference>
<feature type="transmembrane region" description="Helical" evidence="10">
    <location>
        <begin position="484"/>
        <end position="502"/>
    </location>
</feature>
<evidence type="ECO:0000256" key="8">
    <source>
        <dbReference type="RuleBase" id="RU003346"/>
    </source>
</evidence>
<dbReference type="PROSITE" id="PS50850">
    <property type="entry name" value="MFS"/>
    <property type="match status" value="1"/>
</dbReference>
<dbReference type="PROSITE" id="PS00216">
    <property type="entry name" value="SUGAR_TRANSPORT_1"/>
    <property type="match status" value="1"/>
</dbReference>
<evidence type="ECO:0000256" key="1">
    <source>
        <dbReference type="ARBA" id="ARBA00004141"/>
    </source>
</evidence>
<dbReference type="FunFam" id="1.20.1250.20:FF:000073">
    <property type="entry name" value="MFS myo-inositol transporter, putative"/>
    <property type="match status" value="1"/>
</dbReference>
<evidence type="ECO:0000256" key="10">
    <source>
        <dbReference type="SAM" id="Phobius"/>
    </source>
</evidence>
<gene>
    <name evidence="12" type="ORF">NADFUDRAFT_82794</name>
</gene>
<evidence type="ECO:0000256" key="9">
    <source>
        <dbReference type="SAM" id="MobiDB-lite"/>
    </source>
</evidence>
<feature type="transmembrane region" description="Helical" evidence="10">
    <location>
        <begin position="418"/>
        <end position="438"/>
    </location>
</feature>
<name>A0A1E3PKL4_9ASCO</name>
<keyword evidence="3 8" id="KW-0813">Transport</keyword>
<dbReference type="AlphaFoldDB" id="A0A1E3PKL4"/>
<feature type="transmembrane region" description="Helical" evidence="10">
    <location>
        <begin position="375"/>
        <end position="398"/>
    </location>
</feature>
<evidence type="ECO:0000256" key="3">
    <source>
        <dbReference type="ARBA" id="ARBA00022448"/>
    </source>
</evidence>
<evidence type="ECO:0000256" key="6">
    <source>
        <dbReference type="ARBA" id="ARBA00023136"/>
    </source>
</evidence>
<feature type="transmembrane region" description="Helical" evidence="10">
    <location>
        <begin position="188"/>
        <end position="207"/>
    </location>
</feature>
<dbReference type="GO" id="GO:1904679">
    <property type="term" value="P:myo-inositol import across plasma membrane"/>
    <property type="evidence" value="ECO:0007669"/>
    <property type="project" value="TreeGrafter"/>
</dbReference>
<feature type="compositionally biased region" description="Low complexity" evidence="9">
    <location>
        <begin position="24"/>
        <end position="37"/>
    </location>
</feature>
<keyword evidence="13" id="KW-1185">Reference proteome</keyword>
<organism evidence="12 13">
    <name type="scientific">Nadsonia fulvescens var. elongata DSM 6958</name>
    <dbReference type="NCBI Taxonomy" id="857566"/>
    <lineage>
        <taxon>Eukaryota</taxon>
        <taxon>Fungi</taxon>
        <taxon>Dikarya</taxon>
        <taxon>Ascomycota</taxon>
        <taxon>Saccharomycotina</taxon>
        <taxon>Dipodascomycetes</taxon>
        <taxon>Dipodascales</taxon>
        <taxon>Dipodascales incertae sedis</taxon>
        <taxon>Nadsonia</taxon>
    </lineage>
</organism>
<sequence length="551" mass="59535">MSPAVYSGKDSGSPVKTKTMPTKNSSSSLDNSSIDSSCPMAGEEYDSVAIELHRMSAMMIILTITASISGFLFGYDTGYISAALVMIKEDLSVTLTTGDKSLITSSTSLGALLGALIAGTIADIHGRKWVITGANILFLVGAGAQTGAKTVWTMIIGRFIMGWGVGIASLIAPLYISEMAPARFRGRLVVINVLAITGGQVIAYGIGAGLTNVHNGWRILVGISMIPAAAQMIIFAFLPETPRFLVRAGRKDEAKAVLNRIYASASDDELDHKVIDLVKFTQSTFPEGTGLVKRLYLTFYDLYFVPGNLRALIIACGLQGVQQFCGWNSLVYFSATVFQSVGFKNATAVSLIITCTNFLFTCVAFLIIDRVGRRRILICTVWGMSLALVICSIAFHYLPPNLLQSHGNAIDNKWASVIIFSLMLFAAFYATGIGNVPWQQSELFPMNVRGLGTSMATATNWAGSLVVSSTFLTMLNNITPTGTFAFYAGLCAVGWCFCFYFYPETANLNLEEVQDLLKDGFNINKSVENQKAIKQMYKSRASGDDFAPTSV</sequence>
<dbReference type="PANTHER" id="PTHR48020:SF12">
    <property type="entry name" value="PROTON MYO-INOSITOL COTRANSPORTER"/>
    <property type="match status" value="1"/>
</dbReference>
<feature type="transmembrane region" description="Helical" evidence="10">
    <location>
        <begin position="219"/>
        <end position="238"/>
    </location>
</feature>
<feature type="region of interest" description="Disordered" evidence="9">
    <location>
        <begin position="1"/>
        <end position="38"/>
    </location>
</feature>
<comment type="similarity">
    <text evidence="2 8">Belongs to the major facilitator superfamily. Sugar transporter (TC 2.A.1.1) family.</text>
</comment>
<dbReference type="NCBIfam" id="TIGR00879">
    <property type="entry name" value="SP"/>
    <property type="match status" value="1"/>
</dbReference>
<feature type="transmembrane region" description="Helical" evidence="10">
    <location>
        <begin position="154"/>
        <end position="176"/>
    </location>
</feature>
<dbReference type="InterPro" id="IPR020846">
    <property type="entry name" value="MFS_dom"/>
</dbReference>
<feature type="transmembrane region" description="Helical" evidence="10">
    <location>
        <begin position="311"/>
        <end position="335"/>
    </location>
</feature>
<accession>A0A1E3PKL4</accession>
<comment type="catalytic activity">
    <reaction evidence="7">
        <text>myo-inositol(out) + H(+)(out) = myo-inositol(in) + H(+)(in)</text>
        <dbReference type="Rhea" id="RHEA:60364"/>
        <dbReference type="ChEBI" id="CHEBI:15378"/>
        <dbReference type="ChEBI" id="CHEBI:17268"/>
    </reaction>
</comment>
<evidence type="ECO:0000256" key="4">
    <source>
        <dbReference type="ARBA" id="ARBA00022692"/>
    </source>
</evidence>
<dbReference type="InterPro" id="IPR036259">
    <property type="entry name" value="MFS_trans_sf"/>
</dbReference>
<feature type="transmembrane region" description="Helical" evidence="10">
    <location>
        <begin position="102"/>
        <end position="122"/>
    </location>
</feature>
<dbReference type="CDD" id="cd17360">
    <property type="entry name" value="MFS_HMIT_like"/>
    <property type="match status" value="1"/>
</dbReference>
<feature type="transmembrane region" description="Helical" evidence="10">
    <location>
        <begin position="347"/>
        <end position="368"/>
    </location>
</feature>
<dbReference type="Proteomes" id="UP000095009">
    <property type="component" value="Unassembled WGS sequence"/>
</dbReference>
<evidence type="ECO:0000256" key="2">
    <source>
        <dbReference type="ARBA" id="ARBA00010992"/>
    </source>
</evidence>